<comment type="caution">
    <text evidence="4">The sequence shown here is derived from an EMBL/GenBank/DDBJ whole genome shotgun (WGS) entry which is preliminary data.</text>
</comment>
<dbReference type="Gene3D" id="3.30.450.20">
    <property type="entry name" value="PAS domain"/>
    <property type="match status" value="1"/>
</dbReference>
<evidence type="ECO:0000256" key="1">
    <source>
        <dbReference type="PIRNR" id="PIRNR026583"/>
    </source>
</evidence>
<reference evidence="5" key="1">
    <citation type="journal article" date="2019" name="Int. J. Syst. Evol. Microbiol.">
        <title>The Global Catalogue of Microorganisms (GCM) 10K type strain sequencing project: providing services to taxonomists for standard genome sequencing and annotation.</title>
        <authorList>
            <consortium name="The Broad Institute Genomics Platform"/>
            <consortium name="The Broad Institute Genome Sequencing Center for Infectious Disease"/>
            <person name="Wu L."/>
            <person name="Ma J."/>
        </authorList>
    </citation>
    <scope>NUCLEOTIDE SEQUENCE [LARGE SCALE GENOMIC DNA]</scope>
    <source>
        <strain evidence="5">CCUG 46385</strain>
    </source>
</reference>
<dbReference type="Pfam" id="PF01368">
    <property type="entry name" value="DHH"/>
    <property type="match status" value="1"/>
</dbReference>
<dbReference type="SUPFAM" id="SSF64182">
    <property type="entry name" value="DHH phosphoesterases"/>
    <property type="match status" value="1"/>
</dbReference>
<keyword evidence="1" id="KW-1003">Cell membrane</keyword>
<organism evidence="4 5">
    <name type="scientific">Filifactor villosus</name>
    <dbReference type="NCBI Taxonomy" id="29374"/>
    <lineage>
        <taxon>Bacteria</taxon>
        <taxon>Bacillati</taxon>
        <taxon>Bacillota</taxon>
        <taxon>Clostridia</taxon>
        <taxon>Peptostreptococcales</taxon>
        <taxon>Filifactoraceae</taxon>
        <taxon>Filifactor</taxon>
    </lineage>
</organism>
<keyword evidence="1 2" id="KW-0472">Membrane</keyword>
<dbReference type="InterPro" id="IPR000160">
    <property type="entry name" value="GGDEF_dom"/>
</dbReference>
<evidence type="ECO:0000313" key="4">
    <source>
        <dbReference type="EMBL" id="MFC4803537.1"/>
    </source>
</evidence>
<dbReference type="PROSITE" id="PS50887">
    <property type="entry name" value="GGDEF"/>
    <property type="match status" value="1"/>
</dbReference>
<dbReference type="InterPro" id="IPR038763">
    <property type="entry name" value="DHH_sf"/>
</dbReference>
<dbReference type="RefSeq" id="WP_379786971.1">
    <property type="nucleotide sequence ID" value="NZ_JBHSHL010000002.1"/>
</dbReference>
<dbReference type="Gene3D" id="3.90.1640.10">
    <property type="entry name" value="inorganic pyrophosphatase (n-terminal core)"/>
    <property type="match status" value="1"/>
</dbReference>
<accession>A0ABV9QHQ3</accession>
<comment type="subcellular location">
    <subcellularLocation>
        <location evidence="1">Cell membrane</location>
    </subcellularLocation>
</comment>
<dbReference type="EMBL" id="JBHSHL010000002">
    <property type="protein sequence ID" value="MFC4803537.1"/>
    <property type="molecule type" value="Genomic_DNA"/>
</dbReference>
<comment type="function">
    <text evidence="1">Has phosphodiesterase (PDE) activity against cyclic-di-AMP (c-di-AMP).</text>
</comment>
<dbReference type="Proteomes" id="UP001595916">
    <property type="component" value="Unassembled WGS sequence"/>
</dbReference>
<dbReference type="InterPro" id="IPR003156">
    <property type="entry name" value="DHHA1_dom"/>
</dbReference>
<evidence type="ECO:0000256" key="2">
    <source>
        <dbReference type="SAM" id="Phobius"/>
    </source>
</evidence>
<dbReference type="InterPro" id="IPR051319">
    <property type="entry name" value="Oligoribo/pAp-PDE_c-di-AMP_PDE"/>
</dbReference>
<dbReference type="InterPro" id="IPR014528">
    <property type="entry name" value="GdpP/PdeA"/>
</dbReference>
<proteinExistence type="inferred from homology"/>
<dbReference type="Gene3D" id="3.10.310.30">
    <property type="match status" value="1"/>
</dbReference>
<dbReference type="EC" id="3.1.4.-" evidence="1"/>
<comment type="catalytic activity">
    <reaction evidence="1">
        <text>3',3'-c-di-AMP + H2O = 5'-O-phosphonoadenylyl-(3'-&gt;5')-adenosine + H(+)</text>
        <dbReference type="Rhea" id="RHEA:54420"/>
        <dbReference type="ChEBI" id="CHEBI:15377"/>
        <dbReference type="ChEBI" id="CHEBI:15378"/>
        <dbReference type="ChEBI" id="CHEBI:71500"/>
        <dbReference type="ChEBI" id="CHEBI:138171"/>
    </reaction>
</comment>
<feature type="transmembrane region" description="Helical" evidence="2">
    <location>
        <begin position="25"/>
        <end position="43"/>
    </location>
</feature>
<dbReference type="InterPro" id="IPR043128">
    <property type="entry name" value="Rev_trsase/Diguanyl_cyclase"/>
</dbReference>
<dbReference type="InterPro" id="IPR001667">
    <property type="entry name" value="DDH_dom"/>
</dbReference>
<dbReference type="PIRSF" id="PIRSF026583">
    <property type="entry name" value="YybT"/>
    <property type="match status" value="1"/>
</dbReference>
<feature type="domain" description="GGDEF" evidence="3">
    <location>
        <begin position="178"/>
        <end position="306"/>
    </location>
</feature>
<gene>
    <name evidence="4" type="ORF">ACFO4R_00430</name>
</gene>
<keyword evidence="2" id="KW-1133">Transmembrane helix</keyword>
<dbReference type="Gene3D" id="3.30.70.270">
    <property type="match status" value="1"/>
</dbReference>
<dbReference type="PANTHER" id="PTHR47618:SF2">
    <property type="entry name" value="CYCLIC-DI-AMP PHOSPHODIESTERASE GDPP"/>
    <property type="match status" value="1"/>
</dbReference>
<keyword evidence="2" id="KW-0812">Transmembrane</keyword>
<dbReference type="Pfam" id="PF02272">
    <property type="entry name" value="DHHA1"/>
    <property type="match status" value="1"/>
</dbReference>
<keyword evidence="5" id="KW-1185">Reference proteome</keyword>
<dbReference type="Pfam" id="PF24898">
    <property type="entry name" value="GGDEF_GdpP"/>
    <property type="match status" value="1"/>
</dbReference>
<comment type="similarity">
    <text evidence="1">Belongs to the GdpP/PdeA phosphodiesterase family.</text>
</comment>
<dbReference type="PANTHER" id="PTHR47618">
    <property type="entry name" value="BIFUNCTIONAL OLIGORIBONUCLEASE AND PAP PHOSPHATASE NRNA"/>
    <property type="match status" value="1"/>
</dbReference>
<evidence type="ECO:0000313" key="5">
    <source>
        <dbReference type="Proteomes" id="UP001595916"/>
    </source>
</evidence>
<name>A0ABV9QHQ3_9FIRM</name>
<keyword evidence="1" id="KW-0378">Hydrolase</keyword>
<protein>
    <recommendedName>
        <fullName evidence="1">Cyclic-di-AMP phosphodiesterase</fullName>
        <ecNumber evidence="1">3.1.4.-</ecNumber>
    </recommendedName>
</protein>
<sequence length="659" mass="74510">MGYRQKMNLVYPMALLVGSILFLRYNYWVTLAGVVLVIVMFVLERLERRKKDAEWTQYLETLSLSMDQSTKQAITNLPIPLCMCRMDGTITWYNKKFSAVAMKSGLIGQHIDTVFEEISIDNVSLKGDNPSTFMEIGPKKYKIVYYVVPNSKKDNGMIMLYFIDETRYENLMEEYKNTRTGIILIQVDSFDEVLDTVKDTDKPLMEAEVERKLKVWAENYDAAIRKVSKDRYFVLVDEQNLEGMEDNKFSILDEIRSSDFKSTLPVTLSIGACPRMKTLQKTHEGAVSAMELAQGRGGDQCVIKRGERFVMYGGKTKAVEKKTRVKARIIAYALKDLVYSADHVLIMGHTFADLDALGSAMGVYGICRMLDKKANIVLNHSNTSIDTLYERIRKKEGYENIFINSEQAKRIASEHVLLVIVDTNKPFLTEAPELIDLCEKIVLIDHHRRGVEFVDKAVLVYHETYASSASEMVTELIQYIDDRPKLNTLEAESLLAGMMLDTKSFSFKTGVRTFEAAAFLRKAGADTVEVKTLFQGDVDSYMKIAEIVKNAKIIDGKIAMTHCDEILENPKLIAAKVADDLLNIKGVISSFVITKGQENALQISARSMGKMNVQLIMERLGGGGHMDTAATQMKDATIEEAMDRLEEAVMEYLNEEENQ</sequence>
<evidence type="ECO:0000259" key="3">
    <source>
        <dbReference type="PROSITE" id="PS50887"/>
    </source>
</evidence>